<dbReference type="GO" id="GO:0005506">
    <property type="term" value="F:iron ion binding"/>
    <property type="evidence" value="ECO:0007669"/>
    <property type="project" value="InterPro"/>
</dbReference>
<evidence type="ECO:0000256" key="6">
    <source>
        <dbReference type="ARBA" id="ARBA00023002"/>
    </source>
</evidence>
<dbReference type="AlphaFoldDB" id="A0A0C3AJT1"/>
<evidence type="ECO:0000313" key="9">
    <source>
        <dbReference type="EMBL" id="KIM19581.1"/>
    </source>
</evidence>
<evidence type="ECO:0000256" key="8">
    <source>
        <dbReference type="ARBA" id="ARBA00023033"/>
    </source>
</evidence>
<keyword evidence="7" id="KW-0408">Iron</keyword>
<dbReference type="STRING" id="933852.A0A0C3AJT1"/>
<dbReference type="SUPFAM" id="SSF48264">
    <property type="entry name" value="Cytochrome P450"/>
    <property type="match status" value="1"/>
</dbReference>
<dbReference type="InterPro" id="IPR001128">
    <property type="entry name" value="Cyt_P450"/>
</dbReference>
<dbReference type="PANTHER" id="PTHR46300:SF5">
    <property type="entry name" value="CYTOCHROME P450"/>
    <property type="match status" value="1"/>
</dbReference>
<dbReference type="Proteomes" id="UP000054097">
    <property type="component" value="Unassembled WGS sequence"/>
</dbReference>
<evidence type="ECO:0000256" key="1">
    <source>
        <dbReference type="ARBA" id="ARBA00001971"/>
    </source>
</evidence>
<dbReference type="GO" id="GO:0020037">
    <property type="term" value="F:heme binding"/>
    <property type="evidence" value="ECO:0007669"/>
    <property type="project" value="InterPro"/>
</dbReference>
<evidence type="ECO:0000256" key="2">
    <source>
        <dbReference type="ARBA" id="ARBA00005179"/>
    </source>
</evidence>
<name>A0A0C3AJT1_SERVB</name>
<protein>
    <recommendedName>
        <fullName evidence="11">Cytochrome P450</fullName>
    </recommendedName>
</protein>
<dbReference type="Pfam" id="PF00067">
    <property type="entry name" value="p450"/>
    <property type="match status" value="1"/>
</dbReference>
<comment type="cofactor">
    <cofactor evidence="1">
        <name>heme</name>
        <dbReference type="ChEBI" id="CHEBI:30413"/>
    </cofactor>
</comment>
<dbReference type="Gene3D" id="1.10.630.10">
    <property type="entry name" value="Cytochrome P450"/>
    <property type="match status" value="1"/>
</dbReference>
<dbReference type="GO" id="GO:0004497">
    <property type="term" value="F:monooxygenase activity"/>
    <property type="evidence" value="ECO:0007669"/>
    <property type="project" value="UniProtKB-KW"/>
</dbReference>
<proteinExistence type="inferred from homology"/>
<gene>
    <name evidence="9" type="ORF">M408DRAFT_31099</name>
</gene>
<dbReference type="PRINTS" id="PR00463">
    <property type="entry name" value="EP450I"/>
</dbReference>
<evidence type="ECO:0000256" key="5">
    <source>
        <dbReference type="ARBA" id="ARBA00022723"/>
    </source>
</evidence>
<dbReference type="PANTHER" id="PTHR46300">
    <property type="entry name" value="P450, PUTATIVE (EUROFUNG)-RELATED-RELATED"/>
    <property type="match status" value="1"/>
</dbReference>
<evidence type="ECO:0008006" key="11">
    <source>
        <dbReference type="Google" id="ProtNLM"/>
    </source>
</evidence>
<sequence>MSKEISSWNLEVMELVNDSFFKFWPVDFLHFLRFIPSWVPGATFKLNSGEIGHSLATDLLDEFGPSDDVMDTLGILYLVGSDTTASAIMAFINAILLFPSVSKKVYEEVTRVTDGTRLPCISDRPNLPYTEAVWKEVFRWNSSMPIGIPHVNSQDEVVNGYLIKAGTLINVNAGFILNDPRVWGDPENFRPERFLTGEAKSLPDPLVVTFGYGTRVYPGMHLADRIGFHIGATVATLYDVAPLEGKSRPQPKLAQYTDTVLRLPVGFECRFLPRDSRTLNLLKVAEMEE</sequence>
<dbReference type="HOGENOM" id="CLU_001570_20_0_1"/>
<accession>A0A0C3AJT1</accession>
<reference evidence="10" key="2">
    <citation type="submission" date="2015-01" db="EMBL/GenBank/DDBJ databases">
        <title>Evolutionary Origins and Diversification of the Mycorrhizal Mutualists.</title>
        <authorList>
            <consortium name="DOE Joint Genome Institute"/>
            <consortium name="Mycorrhizal Genomics Consortium"/>
            <person name="Kohler A."/>
            <person name="Kuo A."/>
            <person name="Nagy L.G."/>
            <person name="Floudas D."/>
            <person name="Copeland A."/>
            <person name="Barry K.W."/>
            <person name="Cichocki N."/>
            <person name="Veneault-Fourrey C."/>
            <person name="LaButti K."/>
            <person name="Lindquist E.A."/>
            <person name="Lipzen A."/>
            <person name="Lundell T."/>
            <person name="Morin E."/>
            <person name="Murat C."/>
            <person name="Riley R."/>
            <person name="Ohm R."/>
            <person name="Sun H."/>
            <person name="Tunlid A."/>
            <person name="Henrissat B."/>
            <person name="Grigoriev I.V."/>
            <person name="Hibbett D.S."/>
            <person name="Martin F."/>
        </authorList>
    </citation>
    <scope>NUCLEOTIDE SEQUENCE [LARGE SCALE GENOMIC DNA]</scope>
    <source>
        <strain evidence="10">MAFF 305830</strain>
    </source>
</reference>
<keyword evidence="4" id="KW-0349">Heme</keyword>
<keyword evidence="6" id="KW-0560">Oxidoreductase</keyword>
<evidence type="ECO:0000256" key="4">
    <source>
        <dbReference type="ARBA" id="ARBA00022617"/>
    </source>
</evidence>
<dbReference type="OrthoDB" id="2789670at2759"/>
<evidence type="ECO:0000313" key="10">
    <source>
        <dbReference type="Proteomes" id="UP000054097"/>
    </source>
</evidence>
<dbReference type="InterPro" id="IPR036396">
    <property type="entry name" value="Cyt_P450_sf"/>
</dbReference>
<evidence type="ECO:0000256" key="7">
    <source>
        <dbReference type="ARBA" id="ARBA00023004"/>
    </source>
</evidence>
<keyword evidence="8" id="KW-0503">Monooxygenase</keyword>
<dbReference type="InterPro" id="IPR002401">
    <property type="entry name" value="Cyt_P450_E_grp-I"/>
</dbReference>
<comment type="pathway">
    <text evidence="2">Secondary metabolite biosynthesis.</text>
</comment>
<dbReference type="GO" id="GO:0016705">
    <property type="term" value="F:oxidoreductase activity, acting on paired donors, with incorporation or reduction of molecular oxygen"/>
    <property type="evidence" value="ECO:0007669"/>
    <property type="project" value="InterPro"/>
</dbReference>
<reference evidence="9 10" key="1">
    <citation type="submission" date="2014-04" db="EMBL/GenBank/DDBJ databases">
        <authorList>
            <consortium name="DOE Joint Genome Institute"/>
            <person name="Kuo A."/>
            <person name="Zuccaro A."/>
            <person name="Kohler A."/>
            <person name="Nagy L.G."/>
            <person name="Floudas D."/>
            <person name="Copeland A."/>
            <person name="Barry K.W."/>
            <person name="Cichocki N."/>
            <person name="Veneault-Fourrey C."/>
            <person name="LaButti K."/>
            <person name="Lindquist E.A."/>
            <person name="Lipzen A."/>
            <person name="Lundell T."/>
            <person name="Morin E."/>
            <person name="Murat C."/>
            <person name="Sun H."/>
            <person name="Tunlid A."/>
            <person name="Henrissat B."/>
            <person name="Grigoriev I.V."/>
            <person name="Hibbett D.S."/>
            <person name="Martin F."/>
            <person name="Nordberg H.P."/>
            <person name="Cantor M.N."/>
            <person name="Hua S.X."/>
        </authorList>
    </citation>
    <scope>NUCLEOTIDE SEQUENCE [LARGE SCALE GENOMIC DNA]</scope>
    <source>
        <strain evidence="9 10">MAFF 305830</strain>
    </source>
</reference>
<dbReference type="EMBL" id="KN824615">
    <property type="protein sequence ID" value="KIM19581.1"/>
    <property type="molecule type" value="Genomic_DNA"/>
</dbReference>
<keyword evidence="10" id="KW-1185">Reference proteome</keyword>
<dbReference type="InterPro" id="IPR050364">
    <property type="entry name" value="Cytochrome_P450_fung"/>
</dbReference>
<evidence type="ECO:0000256" key="3">
    <source>
        <dbReference type="ARBA" id="ARBA00010617"/>
    </source>
</evidence>
<keyword evidence="5" id="KW-0479">Metal-binding</keyword>
<comment type="similarity">
    <text evidence="3">Belongs to the cytochrome P450 family.</text>
</comment>
<organism evidence="9 10">
    <name type="scientific">Serendipita vermifera MAFF 305830</name>
    <dbReference type="NCBI Taxonomy" id="933852"/>
    <lineage>
        <taxon>Eukaryota</taxon>
        <taxon>Fungi</taxon>
        <taxon>Dikarya</taxon>
        <taxon>Basidiomycota</taxon>
        <taxon>Agaricomycotina</taxon>
        <taxon>Agaricomycetes</taxon>
        <taxon>Sebacinales</taxon>
        <taxon>Serendipitaceae</taxon>
        <taxon>Serendipita</taxon>
    </lineage>
</organism>